<feature type="transmembrane region" description="Helical" evidence="8">
    <location>
        <begin position="253"/>
        <end position="272"/>
    </location>
</feature>
<evidence type="ECO:0000256" key="2">
    <source>
        <dbReference type="ARBA" id="ARBA00022475"/>
    </source>
</evidence>
<name>A0A1D8TTN7_9CYAN</name>
<dbReference type="GO" id="GO:0008233">
    <property type="term" value="F:peptidase activity"/>
    <property type="evidence" value="ECO:0007669"/>
    <property type="project" value="UniProtKB-KW"/>
</dbReference>
<feature type="transmembrane region" description="Helical" evidence="8">
    <location>
        <begin position="15"/>
        <end position="33"/>
    </location>
</feature>
<keyword evidence="7 8" id="KW-0472">Membrane</keyword>
<evidence type="ECO:0000256" key="4">
    <source>
        <dbReference type="ARBA" id="ARBA00022692"/>
    </source>
</evidence>
<evidence type="ECO:0000256" key="8">
    <source>
        <dbReference type="SAM" id="Phobius"/>
    </source>
</evidence>
<dbReference type="NCBIfam" id="TIGR03763">
    <property type="entry name" value="cyanoexo_CrtA"/>
    <property type="match status" value="1"/>
</dbReference>
<dbReference type="GO" id="GO:0006508">
    <property type="term" value="P:proteolysis"/>
    <property type="evidence" value="ECO:0007669"/>
    <property type="project" value="UniProtKB-KW"/>
</dbReference>
<dbReference type="Pfam" id="PF09721">
    <property type="entry name" value="Exosortase_EpsH"/>
    <property type="match status" value="1"/>
</dbReference>
<evidence type="ECO:0000256" key="5">
    <source>
        <dbReference type="ARBA" id="ARBA00022801"/>
    </source>
</evidence>
<sequence>MKATHFATITHLKNYQYWLVGIAAGLIAIQLTLADRSNIADLLSTSFLFWVAVSYMVWEKRHTLDLESDIFSGVLGSLLIGLVLLRSTFVSGYDIFIRFSPLISVLGLGLLASGVKGLKQYWQHLTIFLCLAIPSGLPTLLIDVSTLTAKFSGLLLWYSGFEVSRQGVYLILPTGGIEVNPGCSGVSSMLQLLGISLLFLFMFPTSRVQKFLVPLIAILVGFIVNSIRVSLMAILVAYYSYEAFEYWHFGDGSMIFSLAAVIIFGFLCNFILQQNAPKTED</sequence>
<dbReference type="Proteomes" id="UP000177870">
    <property type="component" value="Chromosome"/>
</dbReference>
<gene>
    <name evidence="9" type="ORF">BJP34_16980</name>
</gene>
<feature type="transmembrane region" description="Helical" evidence="8">
    <location>
        <begin position="184"/>
        <end position="203"/>
    </location>
</feature>
<feature type="transmembrane region" description="Helical" evidence="8">
    <location>
        <begin position="70"/>
        <end position="89"/>
    </location>
</feature>
<evidence type="ECO:0000256" key="1">
    <source>
        <dbReference type="ARBA" id="ARBA00004651"/>
    </source>
</evidence>
<accession>A0A1D8TTN7</accession>
<reference evidence="10" key="1">
    <citation type="submission" date="2016-10" db="EMBL/GenBank/DDBJ databases">
        <title>Comparative genomics uncovers the prolific and rare metabolic potential of the cyanobacterial genus Moorea.</title>
        <authorList>
            <person name="Leao T."/>
            <person name="Castelao G."/>
            <person name="Korobeynikov A."/>
            <person name="Monroe E.A."/>
            <person name="Podell S."/>
            <person name="Glukhov E."/>
            <person name="Allen E."/>
            <person name="Gerwick W.H."/>
            <person name="Gerwick L."/>
        </authorList>
    </citation>
    <scope>NUCLEOTIDE SEQUENCE [LARGE SCALE GENOMIC DNA]</scope>
    <source>
        <strain evidence="10">PAL-8-15-08-1</strain>
    </source>
</reference>
<keyword evidence="3" id="KW-0645">Protease</keyword>
<evidence type="ECO:0000256" key="3">
    <source>
        <dbReference type="ARBA" id="ARBA00022670"/>
    </source>
</evidence>
<feature type="transmembrane region" description="Helical" evidence="8">
    <location>
        <begin position="215"/>
        <end position="241"/>
    </location>
</feature>
<dbReference type="InterPro" id="IPR022505">
    <property type="entry name" value="Exosortase_cyanobac"/>
</dbReference>
<organism evidence="9 10">
    <name type="scientific">Moorena producens PAL-8-15-08-1</name>
    <dbReference type="NCBI Taxonomy" id="1458985"/>
    <lineage>
        <taxon>Bacteria</taxon>
        <taxon>Bacillati</taxon>
        <taxon>Cyanobacteriota</taxon>
        <taxon>Cyanophyceae</taxon>
        <taxon>Coleofasciculales</taxon>
        <taxon>Coleofasciculaceae</taxon>
        <taxon>Moorena</taxon>
    </lineage>
</organism>
<evidence type="ECO:0000256" key="6">
    <source>
        <dbReference type="ARBA" id="ARBA00022989"/>
    </source>
</evidence>
<evidence type="ECO:0000313" key="10">
    <source>
        <dbReference type="Proteomes" id="UP000177870"/>
    </source>
</evidence>
<evidence type="ECO:0000256" key="7">
    <source>
        <dbReference type="ARBA" id="ARBA00023136"/>
    </source>
</evidence>
<protein>
    <submittedName>
        <fullName evidence="9">Cyanoexosortase A</fullName>
    </submittedName>
</protein>
<dbReference type="EMBL" id="CP017599">
    <property type="protein sequence ID" value="AOX00913.1"/>
    <property type="molecule type" value="Genomic_DNA"/>
</dbReference>
<feature type="transmembrane region" description="Helical" evidence="8">
    <location>
        <begin position="40"/>
        <end position="58"/>
    </location>
</feature>
<dbReference type="AlphaFoldDB" id="A0A1D8TTN7"/>
<dbReference type="OrthoDB" id="461510at2"/>
<keyword evidence="4 8" id="KW-0812">Transmembrane</keyword>
<dbReference type="GO" id="GO:0005886">
    <property type="term" value="C:plasma membrane"/>
    <property type="evidence" value="ECO:0007669"/>
    <property type="project" value="UniProtKB-SubCell"/>
</dbReference>
<keyword evidence="6 8" id="KW-1133">Transmembrane helix</keyword>
<dbReference type="KEGG" id="mpro:BJP34_16980"/>
<feature type="transmembrane region" description="Helical" evidence="8">
    <location>
        <begin position="121"/>
        <end position="142"/>
    </location>
</feature>
<evidence type="ECO:0000313" key="9">
    <source>
        <dbReference type="EMBL" id="AOX00913.1"/>
    </source>
</evidence>
<dbReference type="STRING" id="1458985.BJP34_16980"/>
<dbReference type="NCBIfam" id="TIGR04178">
    <property type="entry name" value="exo_archaeo"/>
    <property type="match status" value="1"/>
</dbReference>
<feature type="transmembrane region" description="Helical" evidence="8">
    <location>
        <begin position="96"/>
        <end position="115"/>
    </location>
</feature>
<proteinExistence type="predicted"/>
<keyword evidence="2" id="KW-1003">Cell membrane</keyword>
<keyword evidence="5" id="KW-0378">Hydrolase</keyword>
<dbReference type="InterPro" id="IPR019127">
    <property type="entry name" value="Exosortase"/>
</dbReference>
<dbReference type="RefSeq" id="WP_070393364.1">
    <property type="nucleotide sequence ID" value="NZ_CP017599.1"/>
</dbReference>
<comment type="subcellular location">
    <subcellularLocation>
        <location evidence="1">Cell membrane</location>
        <topology evidence="1">Multi-pass membrane protein</topology>
    </subcellularLocation>
</comment>
<dbReference type="InterPro" id="IPR026392">
    <property type="entry name" value="Exo/Archaeosortase_dom"/>
</dbReference>